<dbReference type="Gene3D" id="2.130.10.10">
    <property type="entry name" value="YVTN repeat-like/Quinoprotein amine dehydrogenase"/>
    <property type="match status" value="2"/>
</dbReference>
<dbReference type="InterPro" id="IPR011006">
    <property type="entry name" value="CheY-like_superfamily"/>
</dbReference>
<evidence type="ECO:0000256" key="2">
    <source>
        <dbReference type="ARBA" id="ARBA00012438"/>
    </source>
</evidence>
<evidence type="ECO:0000259" key="13">
    <source>
        <dbReference type="PROSITE" id="PS01124"/>
    </source>
</evidence>
<dbReference type="InterPro" id="IPR003594">
    <property type="entry name" value="HATPase_dom"/>
</dbReference>
<dbReference type="Pfam" id="PF00072">
    <property type="entry name" value="Response_reg"/>
    <property type="match status" value="1"/>
</dbReference>
<dbReference type="InterPro" id="IPR011123">
    <property type="entry name" value="Y_Y_Y"/>
</dbReference>
<dbReference type="Pfam" id="PF12833">
    <property type="entry name" value="HTH_18"/>
    <property type="match status" value="1"/>
</dbReference>
<evidence type="ECO:0000256" key="3">
    <source>
        <dbReference type="ARBA" id="ARBA00022553"/>
    </source>
</evidence>
<dbReference type="Pfam" id="PF07494">
    <property type="entry name" value="Reg_prop"/>
    <property type="match status" value="6"/>
</dbReference>
<evidence type="ECO:0000313" key="16">
    <source>
        <dbReference type="EMBL" id="RGS88025.1"/>
    </source>
</evidence>
<dbReference type="PROSITE" id="PS01124">
    <property type="entry name" value="HTH_ARAC_FAMILY_2"/>
    <property type="match status" value="1"/>
</dbReference>
<evidence type="ECO:0000256" key="11">
    <source>
        <dbReference type="PROSITE-ProRule" id="PRU00169"/>
    </source>
</evidence>
<dbReference type="GO" id="GO:0003700">
    <property type="term" value="F:DNA-binding transcription factor activity"/>
    <property type="evidence" value="ECO:0007669"/>
    <property type="project" value="InterPro"/>
</dbReference>
<feature type="domain" description="Histidine kinase" evidence="14">
    <location>
        <begin position="845"/>
        <end position="1059"/>
    </location>
</feature>
<evidence type="ECO:0000256" key="4">
    <source>
        <dbReference type="ARBA" id="ARBA00022679"/>
    </source>
</evidence>
<keyword evidence="6 16" id="KW-0418">Kinase</keyword>
<dbReference type="PROSITE" id="PS50109">
    <property type="entry name" value="HIS_KIN"/>
    <property type="match status" value="1"/>
</dbReference>
<dbReference type="SMART" id="SM00342">
    <property type="entry name" value="HTH_ARAC"/>
    <property type="match status" value="1"/>
</dbReference>
<dbReference type="Gene3D" id="2.60.40.10">
    <property type="entry name" value="Immunoglobulins"/>
    <property type="match status" value="1"/>
</dbReference>
<keyword evidence="12" id="KW-0812">Transmembrane</keyword>
<dbReference type="InterPro" id="IPR018060">
    <property type="entry name" value="HTH_AraC"/>
</dbReference>
<sequence length="1362" mass="154793">MKDRYIQICYLIVLSICFQFIPISTLLADEAPVRFKRLSVDDGLSYNTVLALTQDHNNKIWVGTTEGLNWHDGFRFASFYKSLVDTASLGNNYIYSLYTDRKGTVWAGTMVGLSRYNIIGNDFTNYSLPGNQSVQVFAMEEPADREQLLLGTNRGLVLFEKTDGKMKMLPQLEGKNVYSVRAIGDGALLGTSKGIYFYYFRNGNIVQLLPELKNEVISSIIYDDKTRNCWLASLTNGVYLIDDKFQVREHYNRKNYPKQFISDAVRALQLDDRGRLWIGTVEGLLILQPDTKSISQYRFSYEDPSSLGHNSVRSLLRDHQGGMWVGTYHGGLNYYHVLAPDFRVLQHSVYRNSLSDNTVSCIAEDPFNNNLWIGTNDGGLNHYDRTTGHFTCYSDEGNKAGSLRSNNIKCVFPEKNGSVYIGMHSGGLSHLNVKTGHLSNYDIPGAASLENSCYSLLDGDDGTLWIGSMAGLYRFDYQTRQISLHPLAVRYPQLKDVLVSTLFRDSRRRVWIGTEESLYMCADGEMRVMADSAGAYSLGLIQALCVYEDSSHAIWVGTSSGLYRYKEGTSLSWERYSMSDGLPDDCISGILEDKKGRLWLTTSRGLSCFDLHKKNFCNYIKQDGLPNNQFMQSAVCSSKDGTFFLGTLNGVVFFNPEHFSGTPFTPNAVITGLSIQNLPIRQAKDGDVDFYQADNGKLLGVSFPSELKMFRITFSVINYLSNSRNRFAYKLEGYDSDWIYATWAGSRGVNYWNLSPGRYVFKVKACSDSGQWSETPAEFFIDIIPMWYQTWWAKTLFFLFIIGILAFVFYFFIVRAKMRMQVQIEHIERNKIEEISQEKVRFYINMSHELRTPLSLILAPLEELLGEKNSFDPAVQQKLSYVYKNGQKLLHIVNQLLDFRKAESGTLPINIVSGSVESMAMNVFNLFIENARKRNINFHFRSDLTDELFPVDRMYLETILMNLLSNAFKFTPDGGEISLSLWKKESVYGFTIRDNGIGIPEEKLSRIFERFYQVDDNQKGSGIGLSLVKLLIDKHRGRIEVASEIGKFTEFRVILPADVHIFPAEEQKQDTETTFTLSKSMYSPMDISYLEEVAVNTTDIEKPDGREEEGRATILLVDDNKEMVDYLKDNFKSEYITLIAGNGEEALEMMKEQKVDLILSDVMMPGIDGIKLCEIVKKNMQTCHIPVILLSAKGSLEAQTAGIQAGADDYIPKPFSINLLKGKINNILKARQRLRYYYSSTIDIDAAKMTSNKLDEEFITKAIQTVEENISDEDFTADDLAEKLFMSRSSLYNKMNSISGEPPANFIRRIRFNMACKLLLDGRYSISEVSAMVGFSSRSYFSTSFKKYMGCMPSDYVKKQRK</sequence>
<dbReference type="EC" id="2.7.13.3" evidence="2"/>
<dbReference type="FunFam" id="1.10.287.130:FF:000045">
    <property type="entry name" value="Two-component system sensor histidine kinase/response regulator"/>
    <property type="match status" value="1"/>
</dbReference>
<dbReference type="PANTHER" id="PTHR43547:SF2">
    <property type="entry name" value="HYBRID SIGNAL TRANSDUCTION HISTIDINE KINASE C"/>
    <property type="match status" value="1"/>
</dbReference>
<dbReference type="FunFam" id="3.30.565.10:FF:000037">
    <property type="entry name" value="Hybrid sensor histidine kinase/response regulator"/>
    <property type="match status" value="1"/>
</dbReference>
<name>A0A395W598_BACOV</name>
<keyword evidence="10" id="KW-0804">Transcription</keyword>
<keyword evidence="12" id="KW-0472">Membrane</keyword>
<keyword evidence="9" id="KW-0805">Transcription regulation</keyword>
<dbReference type="CDD" id="cd00075">
    <property type="entry name" value="HATPase"/>
    <property type="match status" value="1"/>
</dbReference>
<dbReference type="PANTHER" id="PTHR43547">
    <property type="entry name" value="TWO-COMPONENT HISTIDINE KINASE"/>
    <property type="match status" value="1"/>
</dbReference>
<evidence type="ECO:0000256" key="1">
    <source>
        <dbReference type="ARBA" id="ARBA00000085"/>
    </source>
</evidence>
<dbReference type="Gene3D" id="1.10.10.60">
    <property type="entry name" value="Homeodomain-like"/>
    <property type="match status" value="1"/>
</dbReference>
<feature type="transmembrane region" description="Helical" evidence="12">
    <location>
        <begin position="791"/>
        <end position="813"/>
    </location>
</feature>
<protein>
    <recommendedName>
        <fullName evidence="2">histidine kinase</fullName>
        <ecNumber evidence="2">2.7.13.3</ecNumber>
    </recommendedName>
</protein>
<keyword evidence="5" id="KW-0547">Nucleotide-binding</keyword>
<dbReference type="InterPro" id="IPR009057">
    <property type="entry name" value="Homeodomain-like_sf"/>
</dbReference>
<dbReference type="CDD" id="cd17574">
    <property type="entry name" value="REC_OmpR"/>
    <property type="match status" value="1"/>
</dbReference>
<dbReference type="SUPFAM" id="SSF52172">
    <property type="entry name" value="CheY-like"/>
    <property type="match status" value="1"/>
</dbReference>
<comment type="catalytic activity">
    <reaction evidence="1">
        <text>ATP + protein L-histidine = ADP + protein N-phospho-L-histidine.</text>
        <dbReference type="EC" id="2.7.13.3"/>
    </reaction>
</comment>
<evidence type="ECO:0000256" key="10">
    <source>
        <dbReference type="ARBA" id="ARBA00023163"/>
    </source>
</evidence>
<dbReference type="Pfam" id="PF07495">
    <property type="entry name" value="Y_Y_Y"/>
    <property type="match status" value="1"/>
</dbReference>
<keyword evidence="8" id="KW-0902">Two-component regulatory system</keyword>
<evidence type="ECO:0000313" key="17">
    <source>
        <dbReference type="Proteomes" id="UP000266492"/>
    </source>
</evidence>
<dbReference type="Pfam" id="PF02518">
    <property type="entry name" value="HATPase_c"/>
    <property type="match status" value="1"/>
</dbReference>
<feature type="modified residue" description="4-aspartylphosphate" evidence="11">
    <location>
        <position position="1161"/>
    </location>
</feature>
<dbReference type="SMART" id="SM00448">
    <property type="entry name" value="REC"/>
    <property type="match status" value="1"/>
</dbReference>
<evidence type="ECO:0000259" key="14">
    <source>
        <dbReference type="PROSITE" id="PS50109"/>
    </source>
</evidence>
<dbReference type="EMBL" id="QRVZ01000001">
    <property type="protein sequence ID" value="RGS88025.1"/>
    <property type="molecule type" value="Genomic_DNA"/>
</dbReference>
<dbReference type="SUPFAM" id="SSF55874">
    <property type="entry name" value="ATPase domain of HSP90 chaperone/DNA topoisomerase II/histidine kinase"/>
    <property type="match status" value="1"/>
</dbReference>
<dbReference type="RefSeq" id="WP_118418164.1">
    <property type="nucleotide sequence ID" value="NZ_QRVZ01000001.1"/>
</dbReference>
<feature type="domain" description="HTH araC/xylS-type" evidence="13">
    <location>
        <begin position="1260"/>
        <end position="1359"/>
    </location>
</feature>
<dbReference type="InterPro" id="IPR036890">
    <property type="entry name" value="HATPase_C_sf"/>
</dbReference>
<dbReference type="InterPro" id="IPR015943">
    <property type="entry name" value="WD40/YVTN_repeat-like_dom_sf"/>
</dbReference>
<dbReference type="InterPro" id="IPR013783">
    <property type="entry name" value="Ig-like_fold"/>
</dbReference>
<gene>
    <name evidence="16" type="ORF">DWX70_00335</name>
</gene>
<dbReference type="GO" id="GO:0000155">
    <property type="term" value="F:phosphorelay sensor kinase activity"/>
    <property type="evidence" value="ECO:0007669"/>
    <property type="project" value="InterPro"/>
</dbReference>
<keyword evidence="7" id="KW-0067">ATP-binding</keyword>
<evidence type="ECO:0000256" key="6">
    <source>
        <dbReference type="ARBA" id="ARBA00022777"/>
    </source>
</evidence>
<dbReference type="SUPFAM" id="SSF63829">
    <property type="entry name" value="Calcium-dependent phosphotriesterase"/>
    <property type="match status" value="1"/>
</dbReference>
<accession>A0A395W598</accession>
<keyword evidence="3 11" id="KW-0597">Phosphoprotein</keyword>
<dbReference type="SUPFAM" id="SSF47384">
    <property type="entry name" value="Homodimeric domain of signal transducing histidine kinase"/>
    <property type="match status" value="1"/>
</dbReference>
<dbReference type="InterPro" id="IPR005467">
    <property type="entry name" value="His_kinase_dom"/>
</dbReference>
<dbReference type="InterPro" id="IPR003661">
    <property type="entry name" value="HisK_dim/P_dom"/>
</dbReference>
<evidence type="ECO:0000256" key="12">
    <source>
        <dbReference type="SAM" id="Phobius"/>
    </source>
</evidence>
<dbReference type="InterPro" id="IPR001789">
    <property type="entry name" value="Sig_transdc_resp-reg_receiver"/>
</dbReference>
<dbReference type="Gene3D" id="1.10.287.130">
    <property type="match status" value="1"/>
</dbReference>
<dbReference type="GO" id="GO:0043565">
    <property type="term" value="F:sequence-specific DNA binding"/>
    <property type="evidence" value="ECO:0007669"/>
    <property type="project" value="InterPro"/>
</dbReference>
<dbReference type="Gene3D" id="3.40.50.2300">
    <property type="match status" value="1"/>
</dbReference>
<dbReference type="Proteomes" id="UP000266492">
    <property type="component" value="Unassembled WGS sequence"/>
</dbReference>
<dbReference type="SMART" id="SM00387">
    <property type="entry name" value="HATPase_c"/>
    <property type="match status" value="1"/>
</dbReference>
<evidence type="ECO:0000256" key="5">
    <source>
        <dbReference type="ARBA" id="ARBA00022741"/>
    </source>
</evidence>
<organism evidence="16 17">
    <name type="scientific">Bacteroides ovatus</name>
    <dbReference type="NCBI Taxonomy" id="28116"/>
    <lineage>
        <taxon>Bacteria</taxon>
        <taxon>Pseudomonadati</taxon>
        <taxon>Bacteroidota</taxon>
        <taxon>Bacteroidia</taxon>
        <taxon>Bacteroidales</taxon>
        <taxon>Bacteroidaceae</taxon>
        <taxon>Bacteroides</taxon>
    </lineage>
</organism>
<evidence type="ECO:0000256" key="9">
    <source>
        <dbReference type="ARBA" id="ARBA00023015"/>
    </source>
</evidence>
<comment type="caution">
    <text evidence="16">The sequence shown here is derived from an EMBL/GenBank/DDBJ whole genome shotgun (WGS) entry which is preliminary data.</text>
</comment>
<dbReference type="GO" id="GO:0005524">
    <property type="term" value="F:ATP binding"/>
    <property type="evidence" value="ECO:0007669"/>
    <property type="project" value="UniProtKB-KW"/>
</dbReference>
<dbReference type="SUPFAM" id="SSF101898">
    <property type="entry name" value="NHL repeat"/>
    <property type="match status" value="1"/>
</dbReference>
<dbReference type="Gene3D" id="3.30.565.10">
    <property type="entry name" value="Histidine kinase-like ATPase, C-terminal domain"/>
    <property type="match status" value="1"/>
</dbReference>
<dbReference type="SMART" id="SM00388">
    <property type="entry name" value="HisKA"/>
    <property type="match status" value="1"/>
</dbReference>
<feature type="domain" description="Response regulatory" evidence="15">
    <location>
        <begin position="1113"/>
        <end position="1228"/>
    </location>
</feature>
<dbReference type="SUPFAM" id="SSF46689">
    <property type="entry name" value="Homeodomain-like"/>
    <property type="match status" value="1"/>
</dbReference>
<dbReference type="Pfam" id="PF00512">
    <property type="entry name" value="HisKA"/>
    <property type="match status" value="1"/>
</dbReference>
<dbReference type="PROSITE" id="PS50110">
    <property type="entry name" value="RESPONSE_REGULATORY"/>
    <property type="match status" value="1"/>
</dbReference>
<evidence type="ECO:0000259" key="15">
    <source>
        <dbReference type="PROSITE" id="PS50110"/>
    </source>
</evidence>
<proteinExistence type="predicted"/>
<keyword evidence="12" id="KW-1133">Transmembrane helix</keyword>
<dbReference type="PRINTS" id="PR00344">
    <property type="entry name" value="BCTRLSENSOR"/>
</dbReference>
<reference evidence="16 17" key="1">
    <citation type="submission" date="2018-08" db="EMBL/GenBank/DDBJ databases">
        <title>A genome reference for cultivated species of the human gut microbiota.</title>
        <authorList>
            <person name="Zou Y."/>
            <person name="Xue W."/>
            <person name="Luo G."/>
        </authorList>
    </citation>
    <scope>NUCLEOTIDE SEQUENCE [LARGE SCALE GENOMIC DNA]</scope>
    <source>
        <strain evidence="16 17">AF20-9LB</strain>
    </source>
</reference>
<evidence type="ECO:0000256" key="8">
    <source>
        <dbReference type="ARBA" id="ARBA00023012"/>
    </source>
</evidence>
<keyword evidence="4" id="KW-0808">Transferase</keyword>
<evidence type="ECO:0000256" key="7">
    <source>
        <dbReference type="ARBA" id="ARBA00022840"/>
    </source>
</evidence>
<dbReference type="InterPro" id="IPR011110">
    <property type="entry name" value="Reg_prop"/>
</dbReference>
<dbReference type="InterPro" id="IPR036097">
    <property type="entry name" value="HisK_dim/P_sf"/>
</dbReference>
<dbReference type="InterPro" id="IPR004358">
    <property type="entry name" value="Sig_transdc_His_kin-like_C"/>
</dbReference>
<dbReference type="CDD" id="cd00082">
    <property type="entry name" value="HisKA"/>
    <property type="match status" value="1"/>
</dbReference>